<keyword evidence="2" id="KW-1185">Reference proteome</keyword>
<gene>
    <name evidence="1" type="ORF">MRB53_000041</name>
</gene>
<dbReference type="Proteomes" id="UP001234297">
    <property type="component" value="Chromosome 1"/>
</dbReference>
<protein>
    <submittedName>
        <fullName evidence="1">Uncharacterized protein</fullName>
    </submittedName>
</protein>
<reference evidence="1 2" key="1">
    <citation type="journal article" date="2022" name="Hortic Res">
        <title>A haplotype resolved chromosomal level avocado genome allows analysis of novel avocado genes.</title>
        <authorList>
            <person name="Nath O."/>
            <person name="Fletcher S.J."/>
            <person name="Hayward A."/>
            <person name="Shaw L.M."/>
            <person name="Masouleh A.K."/>
            <person name="Furtado A."/>
            <person name="Henry R.J."/>
            <person name="Mitter N."/>
        </authorList>
    </citation>
    <scope>NUCLEOTIDE SEQUENCE [LARGE SCALE GENOMIC DNA]</scope>
    <source>
        <strain evidence="2">cv. Hass</strain>
    </source>
</reference>
<dbReference type="EMBL" id="CM056809">
    <property type="protein sequence ID" value="KAJ8647018.1"/>
    <property type="molecule type" value="Genomic_DNA"/>
</dbReference>
<comment type="caution">
    <text evidence="1">The sequence shown here is derived from an EMBL/GenBank/DDBJ whole genome shotgun (WGS) entry which is preliminary data.</text>
</comment>
<sequence length="255" mass="28980">MSLQSQGIVIAKQRDLANMVLSFKKKIPTLLELCIQTAIDNVRYIGDVGETDIYLLKDILPHCTADQLMHIENSSEGRDLSEVTDSLWKRFYERHFGEESVNLVSKRMKANKVVFKWRLLYEAKLKERDDLQEKSVERLTRLFAAADAKKQSRQIQLCSKIPPSRKRNFFGGGPCNNYSNVKGNLMKKAKMEYLNSHEARVHQVMRKNDLKRTSLTPPSVSRSTKPTGFLGKTSKPTGFLGKTSASTSKLNKPLS</sequence>
<evidence type="ECO:0000313" key="2">
    <source>
        <dbReference type="Proteomes" id="UP001234297"/>
    </source>
</evidence>
<accession>A0ACC2MN20</accession>
<name>A0ACC2MN20_PERAE</name>
<evidence type="ECO:0000313" key="1">
    <source>
        <dbReference type="EMBL" id="KAJ8647018.1"/>
    </source>
</evidence>
<organism evidence="1 2">
    <name type="scientific">Persea americana</name>
    <name type="common">Avocado</name>
    <dbReference type="NCBI Taxonomy" id="3435"/>
    <lineage>
        <taxon>Eukaryota</taxon>
        <taxon>Viridiplantae</taxon>
        <taxon>Streptophyta</taxon>
        <taxon>Embryophyta</taxon>
        <taxon>Tracheophyta</taxon>
        <taxon>Spermatophyta</taxon>
        <taxon>Magnoliopsida</taxon>
        <taxon>Magnoliidae</taxon>
        <taxon>Laurales</taxon>
        <taxon>Lauraceae</taxon>
        <taxon>Persea</taxon>
    </lineage>
</organism>
<proteinExistence type="predicted"/>